<evidence type="ECO:0000313" key="2">
    <source>
        <dbReference type="EMBL" id="KAF2095594.1"/>
    </source>
</evidence>
<dbReference type="Proteomes" id="UP000799772">
    <property type="component" value="Unassembled WGS sequence"/>
</dbReference>
<dbReference type="InterPro" id="IPR024983">
    <property type="entry name" value="CHAT_dom"/>
</dbReference>
<feature type="domain" description="CHAT" evidence="1">
    <location>
        <begin position="192"/>
        <end position="399"/>
    </location>
</feature>
<dbReference type="Gene3D" id="3.40.50.300">
    <property type="entry name" value="P-loop containing nucleotide triphosphate hydrolases"/>
    <property type="match status" value="1"/>
</dbReference>
<protein>
    <recommendedName>
        <fullName evidence="1">CHAT domain-containing protein</fullName>
    </recommendedName>
</protein>
<dbReference type="SUPFAM" id="SSF52540">
    <property type="entry name" value="P-loop containing nucleoside triphosphate hydrolases"/>
    <property type="match status" value="1"/>
</dbReference>
<evidence type="ECO:0000313" key="3">
    <source>
        <dbReference type="Proteomes" id="UP000799772"/>
    </source>
</evidence>
<accession>A0A9P4I7V0</accession>
<name>A0A9P4I7V0_9PEZI</name>
<dbReference type="Pfam" id="PF12770">
    <property type="entry name" value="CHAT"/>
    <property type="match status" value="1"/>
</dbReference>
<evidence type="ECO:0000259" key="1">
    <source>
        <dbReference type="Pfam" id="PF12770"/>
    </source>
</evidence>
<comment type="caution">
    <text evidence="2">The sequence shown here is derived from an EMBL/GenBank/DDBJ whole genome shotgun (WGS) entry which is preliminary data.</text>
</comment>
<organism evidence="2 3">
    <name type="scientific">Rhizodiscina lignyota</name>
    <dbReference type="NCBI Taxonomy" id="1504668"/>
    <lineage>
        <taxon>Eukaryota</taxon>
        <taxon>Fungi</taxon>
        <taxon>Dikarya</taxon>
        <taxon>Ascomycota</taxon>
        <taxon>Pezizomycotina</taxon>
        <taxon>Dothideomycetes</taxon>
        <taxon>Pleosporomycetidae</taxon>
        <taxon>Aulographales</taxon>
        <taxon>Rhizodiscinaceae</taxon>
        <taxon>Rhizodiscina</taxon>
    </lineage>
</organism>
<keyword evidence="3" id="KW-1185">Reference proteome</keyword>
<dbReference type="EMBL" id="ML978131">
    <property type="protein sequence ID" value="KAF2095594.1"/>
    <property type="molecule type" value="Genomic_DNA"/>
</dbReference>
<gene>
    <name evidence="2" type="ORF">NA57DRAFT_79312</name>
</gene>
<reference evidence="2" key="1">
    <citation type="journal article" date="2020" name="Stud. Mycol.">
        <title>101 Dothideomycetes genomes: a test case for predicting lifestyles and emergence of pathogens.</title>
        <authorList>
            <person name="Haridas S."/>
            <person name="Albert R."/>
            <person name="Binder M."/>
            <person name="Bloem J."/>
            <person name="Labutti K."/>
            <person name="Salamov A."/>
            <person name="Andreopoulos B."/>
            <person name="Baker S."/>
            <person name="Barry K."/>
            <person name="Bills G."/>
            <person name="Bluhm B."/>
            <person name="Cannon C."/>
            <person name="Castanera R."/>
            <person name="Culley D."/>
            <person name="Daum C."/>
            <person name="Ezra D."/>
            <person name="Gonzalez J."/>
            <person name="Henrissat B."/>
            <person name="Kuo A."/>
            <person name="Liang C."/>
            <person name="Lipzen A."/>
            <person name="Lutzoni F."/>
            <person name="Magnuson J."/>
            <person name="Mondo S."/>
            <person name="Nolan M."/>
            <person name="Ohm R."/>
            <person name="Pangilinan J."/>
            <person name="Park H.-J."/>
            <person name="Ramirez L."/>
            <person name="Alfaro M."/>
            <person name="Sun H."/>
            <person name="Tritt A."/>
            <person name="Yoshinaga Y."/>
            <person name="Zwiers L.-H."/>
            <person name="Turgeon B."/>
            <person name="Goodwin S."/>
            <person name="Spatafora J."/>
            <person name="Crous P."/>
            <person name="Grigoriev I."/>
        </authorList>
    </citation>
    <scope>NUCLEOTIDE SEQUENCE</scope>
    <source>
        <strain evidence="2">CBS 133067</strain>
    </source>
</reference>
<sequence length="1535" mass="171937">MAPNVAINITASEAIPDEADTNEGPENKLHRWSISVSVNGKSIYAHRVIEDPFLNPHGEEEEDKREECRWYVEEFAIKEPFKQQKASEVAEQLQTYATSLLTQLGLQQVLKDELQDDANEDDANDNPHVLIAISEDLDVKSSIHRLHWELLEDSAVWDLQAEITVKRLVKMRRATPSLLIAEVKPDEQHPTKVTVVNGLLVVARDLSESSQKSDINPNLAFGVLANIQKDLVSFSDGARLNLEVVRPGTFKALQEHLDRAAEMHGKGHYHFIHFDLHGKVDKETSTASLLFNDSELNEKKRVEEPAHKVASLLGSHNISVAILNACESAKADSGDSANVAKTFVDGGVKSVLAMSYKLSSSAAEPFLRGLYHSLFLDGNTLPQAARNARTMLRENPHRHARLGLKVAVNDYFIPVLYSHGQDPKFIPRQRKRISSQFGLVDFARRRGELRSNDTRPLTGRDFDVLRLEKCLIEHGKVHLSGRAGVGKTALLRYASTIWIQTSFIDTVAFIDLSKVKDLPNAVNALISQIPRATDELAYDLRLALESENSNDKSLSTLISICSEQSLVFVVDSIPSDKQIKMSLDPNDMTDFKAMDRFLGTLLRLNETVKSTRVIFVSRLNGDELPISKELHTGISGVTMRLQPLGLDDAVQLSQLILESSGLHMDDWKDSHDRQLKLLVGLCDGNPSVIAQVSHQMPSSGKSLEDFLDQIQVGIPPEHQAFGEGQDLVDELDHIFNSFNDEQRAFFIFISVFWTEAFPISYFTDWIVAMEICKDQRNSLAIQYLQARGIIELGLLMTKPNDEETGLKMITWIHPLLTTYGRRIAYNTLAKKRGRLGKSQIEAATLVCLVMGTKFKAGRQSKRFLALSQSVFLWLIQGIAGADGQRLAVSILEGLEYAKLASFLPLQTGNLALCLSLCLRLPLELWRLDYFEFHVANLRLVARPEHLEQFTRRFGDLLDKLLELNGGCAIPQAYLAFSLLTAISLAAIYSSEWPRKEMREKYVKLALRIVEDTEENELKNSGANPFPVGSRAFYMKGLAYRHELMLELERGNLEAAFQTCDKCLEIDESLLKHMEGGAQLVESSLDDARIKEMANLFPNQQSANVAKERLEAISQNKMAVAYTESRVTLLNTVKVYLAEKIGKHIDPRFKRQYNPSKLGAKMGAKRGKGAMHAVNQAGDLMGLLNMNKASDWYDGSDYMDEFVDHRNSEEERLKDLDRDIGLGNIPRATETYAKVIASSLRSLDLDRTGAYLSGLADFAQHNLIPSMENVDWVGGQTLFGSLKTTMNIVTGKSTSKDHKVDHVVIDKALQEEIRVLEESNAHPDLIKAAKMRRRGWLKDPDALKHGGSPEENKMRETNTKNALHILMDNAGRPGYQERLVAANVEFESLKTRVVDGEQAVQAAWNSGKKARSMEDEPDMMKMYKDIIAALDDMQTFCAKPGNEVFRAVFGDGETYFDENREPYLVNLAAEAVRESFQNAIVRGDYDGAQRVVEGFKGSLDEKLRRSAHAEKIVNGWQAMIDEGPANIAEFRKLMGR</sequence>
<dbReference type="OrthoDB" id="5303793at2759"/>
<dbReference type="InterPro" id="IPR027417">
    <property type="entry name" value="P-loop_NTPase"/>
</dbReference>
<proteinExistence type="predicted"/>